<evidence type="ECO:0000313" key="2">
    <source>
        <dbReference type="Proteomes" id="UP000024635"/>
    </source>
</evidence>
<dbReference type="Proteomes" id="UP000024635">
    <property type="component" value="Unassembled WGS sequence"/>
</dbReference>
<sequence>MERRRDRGVAFLSRNNQSEHAELLRLYPRTPRHGRMRACPTWQCDQNRLCHEHCNLVLSINTTTFIMNIIRK</sequence>
<keyword evidence="2" id="KW-1185">Reference proteome</keyword>
<comment type="caution">
    <text evidence="1">The sequence shown here is derived from an EMBL/GenBank/DDBJ whole genome shotgun (WGS) entry which is preliminary data.</text>
</comment>
<dbReference type="EMBL" id="JARK01001405">
    <property type="protein sequence ID" value="EYC07629.1"/>
    <property type="molecule type" value="Genomic_DNA"/>
</dbReference>
<protein>
    <submittedName>
        <fullName evidence="1">Uncharacterized protein</fullName>
    </submittedName>
</protein>
<evidence type="ECO:0000313" key="1">
    <source>
        <dbReference type="EMBL" id="EYC07629.1"/>
    </source>
</evidence>
<organism evidence="1 2">
    <name type="scientific">Ancylostoma ceylanicum</name>
    <dbReference type="NCBI Taxonomy" id="53326"/>
    <lineage>
        <taxon>Eukaryota</taxon>
        <taxon>Metazoa</taxon>
        <taxon>Ecdysozoa</taxon>
        <taxon>Nematoda</taxon>
        <taxon>Chromadorea</taxon>
        <taxon>Rhabditida</taxon>
        <taxon>Rhabditina</taxon>
        <taxon>Rhabditomorpha</taxon>
        <taxon>Strongyloidea</taxon>
        <taxon>Ancylostomatidae</taxon>
        <taxon>Ancylostomatinae</taxon>
        <taxon>Ancylostoma</taxon>
    </lineage>
</organism>
<reference evidence="2" key="1">
    <citation type="journal article" date="2015" name="Nat. Genet.">
        <title>The genome and transcriptome of the zoonotic hookworm Ancylostoma ceylanicum identify infection-specific gene families.</title>
        <authorList>
            <person name="Schwarz E.M."/>
            <person name="Hu Y."/>
            <person name="Antoshechkin I."/>
            <person name="Miller M.M."/>
            <person name="Sternberg P.W."/>
            <person name="Aroian R.V."/>
        </authorList>
    </citation>
    <scope>NUCLEOTIDE SEQUENCE</scope>
    <source>
        <strain evidence="2">HY135</strain>
    </source>
</reference>
<gene>
    <name evidence="1" type="primary">Acey_s0069.g325</name>
    <name evidence="1" type="ORF">Y032_0069g325</name>
</gene>
<dbReference type="AlphaFoldDB" id="A0A016TX72"/>
<accession>A0A016TX72</accession>
<proteinExistence type="predicted"/>
<name>A0A016TX72_9BILA</name>